<dbReference type="GO" id="GO:0015562">
    <property type="term" value="F:efflux transmembrane transporter activity"/>
    <property type="evidence" value="ECO:0007669"/>
    <property type="project" value="InterPro"/>
</dbReference>
<evidence type="ECO:0000256" key="2">
    <source>
        <dbReference type="ARBA" id="ARBA00007613"/>
    </source>
</evidence>
<keyword evidence="9" id="KW-0732">Signal</keyword>
<keyword evidence="6" id="KW-0472">Membrane</keyword>
<dbReference type="AlphaFoldDB" id="A0A6M0IL05"/>
<evidence type="ECO:0000313" key="11">
    <source>
        <dbReference type="Proteomes" id="UP000477386"/>
    </source>
</evidence>
<comment type="caution">
    <text evidence="10">The sequence shown here is derived from an EMBL/GenBank/DDBJ whole genome shotgun (WGS) entry which is preliminary data.</text>
</comment>
<evidence type="ECO:0000256" key="5">
    <source>
        <dbReference type="ARBA" id="ARBA00022692"/>
    </source>
</evidence>
<keyword evidence="3" id="KW-0813">Transport</keyword>
<dbReference type="GO" id="GO:0015288">
    <property type="term" value="F:porin activity"/>
    <property type="evidence" value="ECO:0007669"/>
    <property type="project" value="TreeGrafter"/>
</dbReference>
<dbReference type="SUPFAM" id="SSF56954">
    <property type="entry name" value="Outer membrane efflux proteins (OEP)"/>
    <property type="match status" value="1"/>
</dbReference>
<gene>
    <name evidence="10" type="ORF">GK091_18830</name>
</gene>
<evidence type="ECO:0000256" key="8">
    <source>
        <dbReference type="SAM" id="Coils"/>
    </source>
</evidence>
<dbReference type="InterPro" id="IPR003423">
    <property type="entry name" value="OMP_efflux"/>
</dbReference>
<dbReference type="RefSeq" id="WP_164041439.1">
    <property type="nucleotide sequence ID" value="NZ_JAAGNZ010000002.1"/>
</dbReference>
<dbReference type="Proteomes" id="UP000477386">
    <property type="component" value="Unassembled WGS sequence"/>
</dbReference>
<evidence type="ECO:0000256" key="6">
    <source>
        <dbReference type="ARBA" id="ARBA00023136"/>
    </source>
</evidence>
<name>A0A6M0IL05_9BACT</name>
<dbReference type="PANTHER" id="PTHR30026:SF20">
    <property type="entry name" value="OUTER MEMBRANE PROTEIN TOLC"/>
    <property type="match status" value="1"/>
</dbReference>
<protein>
    <submittedName>
        <fullName evidence="10">TolC family protein</fullName>
    </submittedName>
</protein>
<dbReference type="Gene3D" id="1.20.1600.10">
    <property type="entry name" value="Outer membrane efflux proteins (OEP)"/>
    <property type="match status" value="1"/>
</dbReference>
<dbReference type="GO" id="GO:0009279">
    <property type="term" value="C:cell outer membrane"/>
    <property type="evidence" value="ECO:0007669"/>
    <property type="project" value="UniProtKB-SubCell"/>
</dbReference>
<evidence type="ECO:0000256" key="7">
    <source>
        <dbReference type="ARBA" id="ARBA00023237"/>
    </source>
</evidence>
<evidence type="ECO:0000256" key="1">
    <source>
        <dbReference type="ARBA" id="ARBA00004442"/>
    </source>
</evidence>
<keyword evidence="4" id="KW-1134">Transmembrane beta strand</keyword>
<dbReference type="PANTHER" id="PTHR30026">
    <property type="entry name" value="OUTER MEMBRANE PROTEIN TOLC"/>
    <property type="match status" value="1"/>
</dbReference>
<dbReference type="Pfam" id="PF02321">
    <property type="entry name" value="OEP"/>
    <property type="match status" value="2"/>
</dbReference>
<keyword evidence="8" id="KW-0175">Coiled coil</keyword>
<reference evidence="10 11" key="1">
    <citation type="submission" date="2020-02" db="EMBL/GenBank/DDBJ databases">
        <title>Draft genome sequence of two Spirosoma agri KCTC 52727 and Spirosoma terrae KCTC 52035.</title>
        <authorList>
            <person name="Rojas J."/>
            <person name="Ambika Manirajan B."/>
            <person name="Ratering S."/>
            <person name="Suarez C."/>
            <person name="Schnell S."/>
        </authorList>
    </citation>
    <scope>NUCLEOTIDE SEQUENCE [LARGE SCALE GENOMIC DNA]</scope>
    <source>
        <strain evidence="10 11">KCTC 52727</strain>
    </source>
</reference>
<proteinExistence type="inferred from homology"/>
<keyword evidence="5" id="KW-0812">Transmembrane</keyword>
<evidence type="ECO:0000313" key="10">
    <source>
        <dbReference type="EMBL" id="NEU68948.1"/>
    </source>
</evidence>
<sequence>MKTQLFIASALIIAGTVQAQNQPVTVSVPDDLKALVQQANTNYPVLKQQQQQIQAGEVRVDIARTSMRPNVNFNGNYTYITPVPQFAIPLNGQEVIAKLAPNNSINTNISVGQTIYDFGRTDAAIRQAADNVQVLRRGYELTQQTLGYQVAAAYYGVGFLRQGIIVQDSVIKTASANVRLLVSRLQNGDALQYDVLTQEVRLKVAANRKIELQNQLERQLATLTFLTGDSKPNTAQASQQFQLGAQSAQVQLFDLDGQFQVATTGNKDIQLAQDRVKAAETDILVFNRAGQPSINFSGNAGYKNGYPLNVDQLRANMAAGVNIVAPIYSGKRYKLQNQAAQLNLNASRFAVETANAQLRQNIAQLNADIRSNQARLTNLETQVLQSRKALEIANARLRNGVITNVELQSAETGVEEAELGRLNFQYQLLLNQLDLKRLLGEPLF</sequence>
<accession>A0A6M0IL05</accession>
<comment type="similarity">
    <text evidence="2">Belongs to the outer membrane factor (OMF) (TC 1.B.17) family.</text>
</comment>
<evidence type="ECO:0000256" key="3">
    <source>
        <dbReference type="ARBA" id="ARBA00022448"/>
    </source>
</evidence>
<comment type="subcellular location">
    <subcellularLocation>
        <location evidence="1">Cell outer membrane</location>
    </subcellularLocation>
</comment>
<dbReference type="GO" id="GO:1990281">
    <property type="term" value="C:efflux pump complex"/>
    <property type="evidence" value="ECO:0007669"/>
    <property type="project" value="TreeGrafter"/>
</dbReference>
<evidence type="ECO:0000256" key="9">
    <source>
        <dbReference type="SAM" id="SignalP"/>
    </source>
</evidence>
<organism evidence="10 11">
    <name type="scientific">Spirosoma agri</name>
    <dbReference type="NCBI Taxonomy" id="1987381"/>
    <lineage>
        <taxon>Bacteria</taxon>
        <taxon>Pseudomonadati</taxon>
        <taxon>Bacteroidota</taxon>
        <taxon>Cytophagia</taxon>
        <taxon>Cytophagales</taxon>
        <taxon>Cytophagaceae</taxon>
        <taxon>Spirosoma</taxon>
    </lineage>
</organism>
<feature type="signal peptide" evidence="9">
    <location>
        <begin position="1"/>
        <end position="19"/>
    </location>
</feature>
<dbReference type="InterPro" id="IPR051906">
    <property type="entry name" value="TolC-like"/>
</dbReference>
<dbReference type="EMBL" id="JAAGNZ010000002">
    <property type="protein sequence ID" value="NEU68948.1"/>
    <property type="molecule type" value="Genomic_DNA"/>
</dbReference>
<evidence type="ECO:0000256" key="4">
    <source>
        <dbReference type="ARBA" id="ARBA00022452"/>
    </source>
</evidence>
<keyword evidence="11" id="KW-1185">Reference proteome</keyword>
<feature type="coiled-coil region" evidence="8">
    <location>
        <begin position="355"/>
        <end position="396"/>
    </location>
</feature>
<keyword evidence="7" id="KW-0998">Cell outer membrane</keyword>
<feature type="chain" id="PRO_5026761958" evidence="9">
    <location>
        <begin position="20"/>
        <end position="444"/>
    </location>
</feature>